<dbReference type="Gene3D" id="1.10.286.10">
    <property type="match status" value="1"/>
</dbReference>
<organism evidence="1 2">
    <name type="scientific">Alkalimonas amylolytica</name>
    <dbReference type="NCBI Taxonomy" id="152573"/>
    <lineage>
        <taxon>Bacteria</taxon>
        <taxon>Pseudomonadati</taxon>
        <taxon>Pseudomonadota</taxon>
        <taxon>Gammaproteobacteria</taxon>
        <taxon>Alkalimonas</taxon>
    </lineage>
</organism>
<gene>
    <name evidence="1" type="ORF">SAMN04488051_103519</name>
</gene>
<dbReference type="RefSeq" id="WP_091341951.1">
    <property type="nucleotide sequence ID" value="NZ_FNRM01000003.1"/>
</dbReference>
<evidence type="ECO:0000313" key="2">
    <source>
        <dbReference type="Proteomes" id="UP000198773"/>
    </source>
</evidence>
<dbReference type="Proteomes" id="UP000198773">
    <property type="component" value="Unassembled WGS sequence"/>
</dbReference>
<keyword evidence="2" id="KW-1185">Reference proteome</keyword>
<accession>A0A1H4BU60</accession>
<dbReference type="EMBL" id="FNRM01000003">
    <property type="protein sequence ID" value="SEA51639.1"/>
    <property type="molecule type" value="Genomic_DNA"/>
</dbReference>
<sequence>MSEAAATVQHALMQLGLETPMIENGLSPEEKYLQITWLMTEVMTTLGLDLTDLNAGTPEANR</sequence>
<protein>
    <submittedName>
        <fullName evidence="1">GTP cyclohydrolase I</fullName>
    </submittedName>
</protein>
<keyword evidence="1" id="KW-0378">Hydrolase</keyword>
<dbReference type="InterPro" id="IPR043134">
    <property type="entry name" value="GTP-CH-I_N"/>
</dbReference>
<dbReference type="GO" id="GO:0016787">
    <property type="term" value="F:hydrolase activity"/>
    <property type="evidence" value="ECO:0007669"/>
    <property type="project" value="UniProtKB-KW"/>
</dbReference>
<dbReference type="STRING" id="152573.SAMN04488051_103519"/>
<reference evidence="1 2" key="1">
    <citation type="submission" date="2016-10" db="EMBL/GenBank/DDBJ databases">
        <authorList>
            <person name="de Groot N.N."/>
        </authorList>
    </citation>
    <scope>NUCLEOTIDE SEQUENCE [LARGE SCALE GENOMIC DNA]</scope>
    <source>
        <strain evidence="1 2">CGMCC 1.3430</strain>
    </source>
</reference>
<dbReference type="AlphaFoldDB" id="A0A1H4BU60"/>
<proteinExistence type="predicted"/>
<evidence type="ECO:0000313" key="1">
    <source>
        <dbReference type="EMBL" id="SEA51639.1"/>
    </source>
</evidence>
<name>A0A1H4BU60_ALKAM</name>